<evidence type="ECO:0000313" key="2">
    <source>
        <dbReference type="EMBL" id="MBW6439332.1"/>
    </source>
</evidence>
<evidence type="ECO:0000256" key="1">
    <source>
        <dbReference type="SAM" id="MobiDB-lite"/>
    </source>
</evidence>
<dbReference type="RefSeq" id="WP_220148488.1">
    <property type="nucleotide sequence ID" value="NZ_JAHXZI010000026.1"/>
</dbReference>
<gene>
    <name evidence="2" type="ORF">KZ829_36975</name>
</gene>
<organism evidence="2 3">
    <name type="scientific">Actinoplanes hulinensis</name>
    <dbReference type="NCBI Taxonomy" id="1144547"/>
    <lineage>
        <taxon>Bacteria</taxon>
        <taxon>Bacillati</taxon>
        <taxon>Actinomycetota</taxon>
        <taxon>Actinomycetes</taxon>
        <taxon>Micromonosporales</taxon>
        <taxon>Micromonosporaceae</taxon>
        <taxon>Actinoplanes</taxon>
    </lineage>
</organism>
<feature type="compositionally biased region" description="Low complexity" evidence="1">
    <location>
        <begin position="141"/>
        <end position="172"/>
    </location>
</feature>
<reference evidence="2 3" key="1">
    <citation type="journal article" date="2013" name="Antonie Van Leeuwenhoek">
        <title>Actinoplanes hulinensis sp. nov., a novel actinomycete isolated from soybean root (Glycine max (L.) Merr).</title>
        <authorList>
            <person name="Shen Y."/>
            <person name="Liu C."/>
            <person name="Wang X."/>
            <person name="Zhao J."/>
            <person name="Jia F."/>
            <person name="Zhang Y."/>
            <person name="Wang L."/>
            <person name="Yang D."/>
            <person name="Xiang W."/>
        </authorList>
    </citation>
    <scope>NUCLEOTIDE SEQUENCE [LARGE SCALE GENOMIC DNA]</scope>
    <source>
        <strain evidence="2 3">NEAU-M9</strain>
    </source>
</reference>
<feature type="region of interest" description="Disordered" evidence="1">
    <location>
        <begin position="140"/>
        <end position="172"/>
    </location>
</feature>
<name>A0ABS7BEN2_9ACTN</name>
<proteinExistence type="predicted"/>
<dbReference type="EMBL" id="JAHXZI010000026">
    <property type="protein sequence ID" value="MBW6439332.1"/>
    <property type="molecule type" value="Genomic_DNA"/>
</dbReference>
<evidence type="ECO:0000313" key="3">
    <source>
        <dbReference type="Proteomes" id="UP001519863"/>
    </source>
</evidence>
<keyword evidence="3" id="KW-1185">Reference proteome</keyword>
<dbReference type="Proteomes" id="UP001519863">
    <property type="component" value="Unassembled WGS sequence"/>
</dbReference>
<comment type="caution">
    <text evidence="2">The sequence shown here is derived from an EMBL/GenBank/DDBJ whole genome shotgun (WGS) entry which is preliminary data.</text>
</comment>
<sequence>MSSRLTAVTTTTLLDHRLFGIADDGADEDLPFPHEAGDWVCAGRSSILVETPFDSDEAVLRLEEWDGEPAEDHEWDDVVAVTIACPSGTIRLNQVTAGWADPGFTLTRPGDQHVRLSCRFGDGDDPGFLVQFWPATTTGQRYSSRSWDSRSVSTRRPTTALPAPPARSAANR</sequence>
<protein>
    <submittedName>
        <fullName evidence="2">Uncharacterized protein</fullName>
    </submittedName>
</protein>
<accession>A0ABS7BEN2</accession>